<evidence type="ECO:0000256" key="1">
    <source>
        <dbReference type="SAM" id="MobiDB-lite"/>
    </source>
</evidence>
<sequence>MKSKWQGLILAIFLLTSLAACSSSSGAGEKNRPAEEARPAASKAARRKNAAESAGKTAETKYADKTGKRARSKEIQADKASTIASAKEASGKARCLPRVKSQIMLAADYDADAYQVQGRLLAALVQNLAQVKQQAVRLEVAADPGCHRYFQPELPGRQTAYLYVEYADGFEYLKRVLVQVKARPEAMAERFAPDFAKTLLYSPAELEQNCTPPAAEADPEFAYGALLAAHQRAKLPEGTEMTLTGISAGDFATPGLHEGVALVRYPDRSLDQVPVRIKIPLWGQARQTKLLYQNAAQPFPARCNERADFQALLGQAVLVNYEAVKGKIHDLMVMDADEKTYEDFQEAGSRQVSVKAMFADGSVEAEGHRLKITVQK</sequence>
<feature type="region of interest" description="Disordered" evidence="1">
    <location>
        <begin position="23"/>
        <end position="79"/>
    </location>
</feature>
<reference evidence="4 5" key="1">
    <citation type="submission" date="2019-08" db="EMBL/GenBank/DDBJ databases">
        <title>In-depth cultivation of the pig gut microbiome towards novel bacterial diversity and tailored functional studies.</title>
        <authorList>
            <person name="Wylensek D."/>
            <person name="Hitch T.C.A."/>
            <person name="Clavel T."/>
        </authorList>
    </citation>
    <scope>NUCLEOTIDE SEQUENCE [LARGE SCALE GENOMIC DNA]</scope>
    <source>
        <strain evidence="4 5">Bifido-178-WT-2B</strain>
    </source>
</reference>
<evidence type="ECO:0000313" key="4">
    <source>
        <dbReference type="EMBL" id="MST87371.1"/>
    </source>
</evidence>
<organism evidence="4 5">
    <name type="scientific">Lactobacillus porci</name>
    <dbReference type="NCBI Taxonomy" id="2012477"/>
    <lineage>
        <taxon>Bacteria</taxon>
        <taxon>Bacillati</taxon>
        <taxon>Bacillota</taxon>
        <taxon>Bacilli</taxon>
        <taxon>Lactobacillales</taxon>
        <taxon>Lactobacillaceae</taxon>
        <taxon>Lactobacillus</taxon>
    </lineage>
</organism>
<dbReference type="RefSeq" id="WP_154548982.1">
    <property type="nucleotide sequence ID" value="NZ_VUMX01000017.1"/>
</dbReference>
<feature type="compositionally biased region" description="Basic and acidic residues" evidence="1">
    <location>
        <begin position="58"/>
        <end position="77"/>
    </location>
</feature>
<name>A0A6A8MF03_9LACO</name>
<keyword evidence="5" id="KW-1185">Reference proteome</keyword>
<feature type="chain" id="PRO_5038796530" description="Rib domain-containing protein" evidence="2">
    <location>
        <begin position="28"/>
        <end position="376"/>
    </location>
</feature>
<dbReference type="EMBL" id="VUMX01000017">
    <property type="protein sequence ID" value="MST87371.1"/>
    <property type="molecule type" value="Genomic_DNA"/>
</dbReference>
<evidence type="ECO:0000313" key="5">
    <source>
        <dbReference type="Proteomes" id="UP000438120"/>
    </source>
</evidence>
<evidence type="ECO:0000259" key="3">
    <source>
        <dbReference type="Pfam" id="PF08428"/>
    </source>
</evidence>
<gene>
    <name evidence="4" type="ORF">FYJ62_06930</name>
</gene>
<keyword evidence="2" id="KW-0732">Signal</keyword>
<feature type="signal peptide" evidence="2">
    <location>
        <begin position="1"/>
        <end position="27"/>
    </location>
</feature>
<dbReference type="PROSITE" id="PS51257">
    <property type="entry name" value="PROKAR_LIPOPROTEIN"/>
    <property type="match status" value="1"/>
</dbReference>
<dbReference type="Pfam" id="PF08428">
    <property type="entry name" value="Rib"/>
    <property type="match status" value="1"/>
</dbReference>
<dbReference type="InterPro" id="IPR059115">
    <property type="entry name" value="Rib"/>
</dbReference>
<proteinExistence type="predicted"/>
<feature type="compositionally biased region" description="Basic and acidic residues" evidence="1">
    <location>
        <begin position="29"/>
        <end position="38"/>
    </location>
</feature>
<feature type="domain" description="Rib" evidence="3">
    <location>
        <begin position="232"/>
        <end position="279"/>
    </location>
</feature>
<comment type="caution">
    <text evidence="4">The sequence shown here is derived from an EMBL/GenBank/DDBJ whole genome shotgun (WGS) entry which is preliminary data.</text>
</comment>
<evidence type="ECO:0000256" key="2">
    <source>
        <dbReference type="SAM" id="SignalP"/>
    </source>
</evidence>
<dbReference type="Proteomes" id="UP000438120">
    <property type="component" value="Unassembled WGS sequence"/>
</dbReference>
<dbReference type="AlphaFoldDB" id="A0A6A8MF03"/>
<accession>A0A6A8MF03</accession>
<protein>
    <recommendedName>
        <fullName evidence="3">Rib domain-containing protein</fullName>
    </recommendedName>
</protein>